<dbReference type="AlphaFoldDB" id="A0A3S4BJU9"/>
<evidence type="ECO:0000313" key="3">
    <source>
        <dbReference type="Proteomes" id="UP000289323"/>
    </source>
</evidence>
<protein>
    <submittedName>
        <fullName evidence="2">F3a2b1b8-230c-4a98-a55f-19ea85ad1051</fullName>
    </submittedName>
</protein>
<accession>A0A3S4BJU9</accession>
<sequence length="210" mass="22253">MSQHLQFPQPDQYPSLDLDLSPGSADSLAMAGLGRPRQAGMPPFVQYASLSAQGSGAGELAAGLQAFAAHTGQHGFVPSQGSHSMMRQFMHDPTSPWNPLIMSTEPIPGDSARRQAPGILLNPAYSTFGSFRSVAPPSEADTVSQSFPGIPTDSGYGSIAKPSVGNPSVYDGEVDQSVETQSLISRFNDMTPQDTESREASRKRQGRGQS</sequence>
<reference evidence="2 3" key="1">
    <citation type="submission" date="2018-04" db="EMBL/GenBank/DDBJ databases">
        <authorList>
            <person name="Huttner S."/>
            <person name="Dainat J."/>
        </authorList>
    </citation>
    <scope>NUCLEOTIDE SEQUENCE [LARGE SCALE GENOMIC DNA]</scope>
</reference>
<evidence type="ECO:0000256" key="1">
    <source>
        <dbReference type="SAM" id="MobiDB-lite"/>
    </source>
</evidence>
<evidence type="ECO:0000313" key="2">
    <source>
        <dbReference type="EMBL" id="SPQ22135.1"/>
    </source>
</evidence>
<feature type="region of interest" description="Disordered" evidence="1">
    <location>
        <begin position="1"/>
        <end position="21"/>
    </location>
</feature>
<dbReference type="Proteomes" id="UP000289323">
    <property type="component" value="Unassembled WGS sequence"/>
</dbReference>
<feature type="compositionally biased region" description="Polar residues" evidence="1">
    <location>
        <begin position="177"/>
        <end position="194"/>
    </location>
</feature>
<feature type="region of interest" description="Disordered" evidence="1">
    <location>
        <begin position="136"/>
        <end position="210"/>
    </location>
</feature>
<name>A0A3S4BJU9_9PEZI</name>
<proteinExistence type="predicted"/>
<gene>
    <name evidence="2" type="ORF">TT172_LOCUS4554</name>
</gene>
<dbReference type="EMBL" id="OUUZ01000008">
    <property type="protein sequence ID" value="SPQ22135.1"/>
    <property type="molecule type" value="Genomic_DNA"/>
</dbReference>
<organism evidence="2 3">
    <name type="scientific">Thermothielavioides terrestris</name>
    <dbReference type="NCBI Taxonomy" id="2587410"/>
    <lineage>
        <taxon>Eukaryota</taxon>
        <taxon>Fungi</taxon>
        <taxon>Dikarya</taxon>
        <taxon>Ascomycota</taxon>
        <taxon>Pezizomycotina</taxon>
        <taxon>Sordariomycetes</taxon>
        <taxon>Sordariomycetidae</taxon>
        <taxon>Sordariales</taxon>
        <taxon>Chaetomiaceae</taxon>
        <taxon>Thermothielavioides</taxon>
    </lineage>
</organism>